<proteinExistence type="predicted"/>
<reference evidence="2" key="1">
    <citation type="submission" date="2014-11" db="EMBL/GenBank/DDBJ databases">
        <authorList>
            <person name="Amaro Gonzalez C."/>
        </authorList>
    </citation>
    <scope>NUCLEOTIDE SEQUENCE</scope>
</reference>
<reference evidence="2" key="2">
    <citation type="journal article" date="2015" name="Fish Shellfish Immunol.">
        <title>Early steps in the European eel (Anguilla anguilla)-Vibrio vulnificus interaction in the gills: Role of the RtxA13 toxin.</title>
        <authorList>
            <person name="Callol A."/>
            <person name="Pajuelo D."/>
            <person name="Ebbesson L."/>
            <person name="Teles M."/>
            <person name="MacKenzie S."/>
            <person name="Amaro C."/>
        </authorList>
    </citation>
    <scope>NUCLEOTIDE SEQUENCE</scope>
</reference>
<feature type="region of interest" description="Disordered" evidence="1">
    <location>
        <begin position="1"/>
        <end position="20"/>
    </location>
</feature>
<dbReference type="EMBL" id="GBXM01036624">
    <property type="protein sequence ID" value="JAH71953.1"/>
    <property type="molecule type" value="Transcribed_RNA"/>
</dbReference>
<sequence length="20" mass="2132">MPSVPAKKRSVGSEQRGQCS</sequence>
<feature type="compositionally biased region" description="Basic residues" evidence="1">
    <location>
        <begin position="1"/>
        <end position="10"/>
    </location>
</feature>
<organism evidence="2">
    <name type="scientific">Anguilla anguilla</name>
    <name type="common">European freshwater eel</name>
    <name type="synonym">Muraena anguilla</name>
    <dbReference type="NCBI Taxonomy" id="7936"/>
    <lineage>
        <taxon>Eukaryota</taxon>
        <taxon>Metazoa</taxon>
        <taxon>Chordata</taxon>
        <taxon>Craniata</taxon>
        <taxon>Vertebrata</taxon>
        <taxon>Euteleostomi</taxon>
        <taxon>Actinopterygii</taxon>
        <taxon>Neopterygii</taxon>
        <taxon>Teleostei</taxon>
        <taxon>Anguilliformes</taxon>
        <taxon>Anguillidae</taxon>
        <taxon>Anguilla</taxon>
    </lineage>
</organism>
<evidence type="ECO:0000313" key="2">
    <source>
        <dbReference type="EMBL" id="JAH71953.1"/>
    </source>
</evidence>
<dbReference type="AlphaFoldDB" id="A0A0E9V3X4"/>
<accession>A0A0E9V3X4</accession>
<protein>
    <submittedName>
        <fullName evidence="2">Uncharacterized protein</fullName>
    </submittedName>
</protein>
<evidence type="ECO:0000256" key="1">
    <source>
        <dbReference type="SAM" id="MobiDB-lite"/>
    </source>
</evidence>
<name>A0A0E9V3X4_ANGAN</name>